<reference evidence="1" key="2">
    <citation type="journal article" date="2021" name="PeerJ">
        <title>Extensive microbial diversity within the chicken gut microbiome revealed by metagenomics and culture.</title>
        <authorList>
            <person name="Gilroy R."/>
            <person name="Ravi A."/>
            <person name="Getino M."/>
            <person name="Pursley I."/>
            <person name="Horton D.L."/>
            <person name="Alikhan N.F."/>
            <person name="Baker D."/>
            <person name="Gharbi K."/>
            <person name="Hall N."/>
            <person name="Watson M."/>
            <person name="Adriaenssens E.M."/>
            <person name="Foster-Nyarko E."/>
            <person name="Jarju S."/>
            <person name="Secka A."/>
            <person name="Antonio M."/>
            <person name="Oren A."/>
            <person name="Chaudhuri R.R."/>
            <person name="La Ragione R."/>
            <person name="Hildebrand F."/>
            <person name="Pallen M.J."/>
        </authorList>
    </citation>
    <scope>NUCLEOTIDE SEQUENCE</scope>
    <source>
        <strain evidence="1">CHK157-1446</strain>
    </source>
</reference>
<evidence type="ECO:0000313" key="2">
    <source>
        <dbReference type="Proteomes" id="UP000823982"/>
    </source>
</evidence>
<protein>
    <submittedName>
        <fullName evidence="1">Uncharacterized protein</fullName>
    </submittedName>
</protein>
<dbReference type="AlphaFoldDB" id="A0A9D1EMU9"/>
<dbReference type="Proteomes" id="UP000823982">
    <property type="component" value="Unassembled WGS sequence"/>
</dbReference>
<organism evidence="1 2">
    <name type="scientific">Candidatus Faeciplasma gallinarum</name>
    <dbReference type="NCBI Taxonomy" id="2840799"/>
    <lineage>
        <taxon>Bacteria</taxon>
        <taxon>Bacillati</taxon>
        <taxon>Bacillota</taxon>
        <taxon>Clostridia</taxon>
        <taxon>Eubacteriales</taxon>
        <taxon>Oscillospiraceae</taxon>
        <taxon>Oscillospiraceae incertae sedis</taxon>
        <taxon>Candidatus Faeciplasma</taxon>
    </lineage>
</organism>
<proteinExistence type="predicted"/>
<reference evidence="1" key="1">
    <citation type="submission" date="2020-10" db="EMBL/GenBank/DDBJ databases">
        <authorList>
            <person name="Gilroy R."/>
        </authorList>
    </citation>
    <scope>NUCLEOTIDE SEQUENCE</scope>
    <source>
        <strain evidence="1">CHK157-1446</strain>
    </source>
</reference>
<evidence type="ECO:0000313" key="1">
    <source>
        <dbReference type="EMBL" id="HIS23950.1"/>
    </source>
</evidence>
<dbReference type="EMBL" id="DVIR01000006">
    <property type="protein sequence ID" value="HIS23950.1"/>
    <property type="molecule type" value="Genomic_DNA"/>
</dbReference>
<sequence>MAVNKVIYDGSAIIDLTSDTVTADKVLTGYTAHDKSGASIVGTYNPFTPQIIVITDSGNYLTCSKSGESTLYGIASEGAYVFEVPSYGTWTITASVPNTSFSESASVNVTVVKQYVLELSAIPPFGDASWSMIQSFAQSGKAADVWQVGDTKTYQDTSGNTRTVEIVDIGDSSMVLDLADLYASGALAVQTGPTSGYTINWPYDTFLPSLPQDFKSVVTSSTYFSSAEIFGASPLQLFSTASGRIKGVAWWTNTTAQSGSMPSNTYSYYVTASGTQSSDRMTNSHYYNAKITIS</sequence>
<name>A0A9D1EMU9_9FIRM</name>
<accession>A0A9D1EMU9</accession>
<gene>
    <name evidence="1" type="ORF">IAD01_00880</name>
</gene>
<comment type="caution">
    <text evidence="1">The sequence shown here is derived from an EMBL/GenBank/DDBJ whole genome shotgun (WGS) entry which is preliminary data.</text>
</comment>